<sequence length="77" mass="9284">EDHCPRSIKMEEPTPSKPSGQYGSSDRLERRGYSRAKTEFVRCSWNERRNERRKKITRRKREKGTKAEKKSRVFLQE</sequence>
<evidence type="ECO:0000313" key="3">
    <source>
        <dbReference type="Proteomes" id="UP000053825"/>
    </source>
</evidence>
<feature type="compositionally biased region" description="Basic residues" evidence="1">
    <location>
        <begin position="51"/>
        <end position="63"/>
    </location>
</feature>
<dbReference type="EMBL" id="KQ414617">
    <property type="protein sequence ID" value="KOC68250.1"/>
    <property type="molecule type" value="Genomic_DNA"/>
</dbReference>
<reference evidence="2 3" key="1">
    <citation type="submission" date="2015-07" db="EMBL/GenBank/DDBJ databases">
        <title>The genome of Habropoda laboriosa.</title>
        <authorList>
            <person name="Pan H."/>
            <person name="Kapheim K."/>
        </authorList>
    </citation>
    <scope>NUCLEOTIDE SEQUENCE [LARGE SCALE GENOMIC DNA]</scope>
    <source>
        <strain evidence="2">0110345459</strain>
    </source>
</reference>
<organism evidence="2 3">
    <name type="scientific">Habropoda laboriosa</name>
    <dbReference type="NCBI Taxonomy" id="597456"/>
    <lineage>
        <taxon>Eukaryota</taxon>
        <taxon>Metazoa</taxon>
        <taxon>Ecdysozoa</taxon>
        <taxon>Arthropoda</taxon>
        <taxon>Hexapoda</taxon>
        <taxon>Insecta</taxon>
        <taxon>Pterygota</taxon>
        <taxon>Neoptera</taxon>
        <taxon>Endopterygota</taxon>
        <taxon>Hymenoptera</taxon>
        <taxon>Apocrita</taxon>
        <taxon>Aculeata</taxon>
        <taxon>Apoidea</taxon>
        <taxon>Anthophila</taxon>
        <taxon>Apidae</taxon>
        <taxon>Habropoda</taxon>
    </lineage>
</organism>
<dbReference type="AlphaFoldDB" id="A0A0L7RBR4"/>
<feature type="non-terminal residue" evidence="2">
    <location>
        <position position="1"/>
    </location>
</feature>
<feature type="region of interest" description="Disordered" evidence="1">
    <location>
        <begin position="1"/>
        <end position="36"/>
    </location>
</feature>
<gene>
    <name evidence="2" type="ORF">WH47_03408</name>
</gene>
<evidence type="ECO:0000313" key="2">
    <source>
        <dbReference type="EMBL" id="KOC68250.1"/>
    </source>
</evidence>
<feature type="compositionally biased region" description="Basic and acidic residues" evidence="1">
    <location>
        <begin position="1"/>
        <end position="14"/>
    </location>
</feature>
<keyword evidence="3" id="KW-1185">Reference proteome</keyword>
<accession>A0A0L7RBR4</accession>
<name>A0A0L7RBR4_9HYME</name>
<protein>
    <submittedName>
        <fullName evidence="2">Uncharacterized protein</fullName>
    </submittedName>
</protein>
<feature type="region of interest" description="Disordered" evidence="1">
    <location>
        <begin position="48"/>
        <end position="77"/>
    </location>
</feature>
<feature type="compositionally biased region" description="Basic and acidic residues" evidence="1">
    <location>
        <begin position="26"/>
        <end position="36"/>
    </location>
</feature>
<proteinExistence type="predicted"/>
<dbReference type="Proteomes" id="UP000053825">
    <property type="component" value="Unassembled WGS sequence"/>
</dbReference>
<evidence type="ECO:0000256" key="1">
    <source>
        <dbReference type="SAM" id="MobiDB-lite"/>
    </source>
</evidence>